<dbReference type="InterPro" id="IPR011042">
    <property type="entry name" value="6-blade_b-propeller_TolB-like"/>
</dbReference>
<sequence>MLIYKQRVTMKYFTTIIFIIFIIIIAACDNKNEIELFSEKINGKKIKLRKIDSLIINEDSTSFIGKFLDVKYRGNNIVIADMLQSALFFYNDEGKNIKQLRWRKGEGPGEILQIGGFEIMNGYIYISDIGNFRWTVFDTSGKFIKWGRPFSDPRDDKNEFISENGNRIEHFQNNIFTTIIEDKYNRDSYQYYSKSIAKLDSNLTIKQVFGNMDKIYGKFKIYIPSPALTIDSDGYIYFSQRPTYKIYKYDQSGVLVKCFGVKGNFKILDEDLSRNLSMNEIIRISKKYSFTDALFFSSRGYILHQYIEVTDIFYDSRSTTDRLNYLKVYDLDGRYIDSDILLEGVLLATNGNGDLLILEKDEPGNRIIGVYKIELTDN</sequence>
<dbReference type="KEGG" id="ial:IALB_0681"/>
<gene>
    <name evidence="2" type="ordered locus">IALB_0681</name>
</gene>
<organism evidence="2 3">
    <name type="scientific">Ignavibacterium album (strain DSM 19864 / JCM 16511 / NBRC 101810 / Mat9-16)</name>
    <dbReference type="NCBI Taxonomy" id="945713"/>
    <lineage>
        <taxon>Bacteria</taxon>
        <taxon>Pseudomonadati</taxon>
        <taxon>Ignavibacteriota</taxon>
        <taxon>Ignavibacteria</taxon>
        <taxon>Ignavibacteriales</taxon>
        <taxon>Ignavibacteriaceae</taxon>
        <taxon>Ignavibacterium</taxon>
    </lineage>
</organism>
<dbReference type="PROSITE" id="PS51257">
    <property type="entry name" value="PROKAR_LIPOPROTEIN"/>
    <property type="match status" value="1"/>
</dbReference>
<protein>
    <recommendedName>
        <fullName evidence="4">6-bladed beta-propeller</fullName>
    </recommendedName>
</protein>
<accession>I0AHD6</accession>
<keyword evidence="3" id="KW-1185">Reference proteome</keyword>
<feature type="transmembrane region" description="Helical" evidence="1">
    <location>
        <begin position="12"/>
        <end position="27"/>
    </location>
</feature>
<name>I0AHD6_IGNAJ</name>
<proteinExistence type="predicted"/>
<evidence type="ECO:0008006" key="4">
    <source>
        <dbReference type="Google" id="ProtNLM"/>
    </source>
</evidence>
<evidence type="ECO:0000256" key="1">
    <source>
        <dbReference type="SAM" id="Phobius"/>
    </source>
</evidence>
<dbReference type="AlphaFoldDB" id="I0AHD6"/>
<reference evidence="2 3" key="1">
    <citation type="journal article" date="2012" name="Front. Microbiol.">
        <title>Complete genome of Ignavibacterium album, a metabolically versatile, flagellated, facultative anaerobe from the phylum Chlorobi.</title>
        <authorList>
            <person name="Liu Z."/>
            <person name="Frigaard N.-U."/>
            <person name="Vogl K."/>
            <person name="Iino T."/>
            <person name="Ohkuma M."/>
            <person name="Overmann J."/>
            <person name="Bryant D.A."/>
        </authorList>
    </citation>
    <scope>NUCLEOTIDE SEQUENCE [LARGE SCALE GENOMIC DNA]</scope>
    <source>
        <strain evidence="3">DSM 19864 / JCM 16511 / NBRC 101810 / Mat9-16</strain>
    </source>
</reference>
<keyword evidence="1" id="KW-0812">Transmembrane</keyword>
<dbReference type="Proteomes" id="UP000007394">
    <property type="component" value="Chromosome"/>
</dbReference>
<dbReference type="PATRIC" id="fig|945713.3.peg.682"/>
<dbReference type="EMBL" id="CP003418">
    <property type="protein sequence ID" value="AFH48393.1"/>
    <property type="molecule type" value="Genomic_DNA"/>
</dbReference>
<dbReference type="STRING" id="945713.IALB_0681"/>
<dbReference type="eggNOG" id="COG3391">
    <property type="taxonomic scope" value="Bacteria"/>
</dbReference>
<dbReference type="Pfam" id="PF17170">
    <property type="entry name" value="DUF5128"/>
    <property type="match status" value="1"/>
</dbReference>
<dbReference type="HOGENOM" id="CLU_731110_0_0_10"/>
<evidence type="ECO:0000313" key="3">
    <source>
        <dbReference type="Proteomes" id="UP000007394"/>
    </source>
</evidence>
<keyword evidence="1" id="KW-1133">Transmembrane helix</keyword>
<dbReference type="Gene3D" id="2.120.10.30">
    <property type="entry name" value="TolB, C-terminal domain"/>
    <property type="match status" value="1"/>
</dbReference>
<evidence type="ECO:0000313" key="2">
    <source>
        <dbReference type="EMBL" id="AFH48393.1"/>
    </source>
</evidence>
<keyword evidence="1" id="KW-0472">Membrane</keyword>
<dbReference type="SUPFAM" id="SSF63829">
    <property type="entry name" value="Calcium-dependent phosphotriesterase"/>
    <property type="match status" value="1"/>
</dbReference>